<keyword evidence="3" id="KW-1185">Reference proteome</keyword>
<dbReference type="PANTHER" id="PTHR43539">
    <property type="entry name" value="FLAVIN-BINDING MONOOXYGENASE-LIKE PROTEIN (AFU_ORTHOLOGUE AFUA_4G09220)"/>
    <property type="match status" value="1"/>
</dbReference>
<sequence>MSSETPVLPAPAARSTHTLATETLRLIGPAPANWVSDREGIDHNVLIVGGGHTGTALSFALQRAGIGKVSVIDRSSGEAQSGIWRTTARMKLLRTPKFLPGPELGHAGLSFQAWFESIHGAEAYAALSTIPRLAWADYLSWFRRTLRIDIRYGIEVARIEPAAQHFRVHLIVDGSTRVETARKVILATGFLGAGGPFIPDVLADIPAHLLAHTSSTIDFAALRGRSVAVIGGAASAFDAAATALEAGARDVHLFSRRPELAATAVTKARAYPGAYDNFRQLPDALRWHLAVRYRRSGTTAPLETVERAIRHPNFHIHLGAPWPRPEISSDHVTARIGGEPLRFDFVIAGTGYAVDPARRPELADFADDIALWQDRYVAAPDERDEVLARHPYLGSALEYQERVPGAAPFLANIHAFNLGAFVTSGLPVGDVPSFKREIPAVVAGISRDLFLADLPLHEQRITAPQAPDFEPAFYARSIYRGATVAAE</sequence>
<dbReference type="Pfam" id="PF13738">
    <property type="entry name" value="Pyr_redox_3"/>
    <property type="match status" value="1"/>
</dbReference>
<dbReference type="Proteomes" id="UP000606044">
    <property type="component" value="Unassembled WGS sequence"/>
</dbReference>
<dbReference type="PANTHER" id="PTHR43539:SF91">
    <property type="entry name" value="FAD-DEPENDENT URATE HYDROXYLASE"/>
    <property type="match status" value="1"/>
</dbReference>
<evidence type="ECO:0000256" key="1">
    <source>
        <dbReference type="ARBA" id="ARBA00023002"/>
    </source>
</evidence>
<accession>A0A917FJ37</accession>
<dbReference type="SUPFAM" id="SSF51905">
    <property type="entry name" value="FAD/NAD(P)-binding domain"/>
    <property type="match status" value="1"/>
</dbReference>
<gene>
    <name evidence="2" type="ORF">GCM10007301_48300</name>
</gene>
<comment type="caution">
    <text evidence="2">The sequence shown here is derived from an EMBL/GenBank/DDBJ whole genome shotgun (WGS) entry which is preliminary data.</text>
</comment>
<keyword evidence="2" id="KW-0503">Monooxygenase</keyword>
<dbReference type="RefSeq" id="WP_188583445.1">
    <property type="nucleotide sequence ID" value="NZ_BMCT01000009.1"/>
</dbReference>
<reference evidence="2" key="1">
    <citation type="journal article" date="2014" name="Int. J. Syst. Evol. Microbiol.">
        <title>Complete genome sequence of Corynebacterium casei LMG S-19264T (=DSM 44701T), isolated from a smear-ripened cheese.</title>
        <authorList>
            <consortium name="US DOE Joint Genome Institute (JGI-PGF)"/>
            <person name="Walter F."/>
            <person name="Albersmeier A."/>
            <person name="Kalinowski J."/>
            <person name="Ruckert C."/>
        </authorList>
    </citation>
    <scope>NUCLEOTIDE SEQUENCE</scope>
    <source>
        <strain evidence="2">CCM 7897</strain>
    </source>
</reference>
<dbReference type="GO" id="GO:0004497">
    <property type="term" value="F:monooxygenase activity"/>
    <property type="evidence" value="ECO:0007669"/>
    <property type="project" value="UniProtKB-KW"/>
</dbReference>
<evidence type="ECO:0000313" key="2">
    <source>
        <dbReference type="EMBL" id="GGF82519.1"/>
    </source>
</evidence>
<reference evidence="2" key="2">
    <citation type="submission" date="2020-09" db="EMBL/GenBank/DDBJ databases">
        <authorList>
            <person name="Sun Q."/>
            <person name="Sedlacek I."/>
        </authorList>
    </citation>
    <scope>NUCLEOTIDE SEQUENCE</scope>
    <source>
        <strain evidence="2">CCM 7897</strain>
    </source>
</reference>
<dbReference type="EMBL" id="BMCT01000009">
    <property type="protein sequence ID" value="GGF82519.1"/>
    <property type="molecule type" value="Genomic_DNA"/>
</dbReference>
<dbReference type="InterPro" id="IPR050982">
    <property type="entry name" value="Auxin_biosynth/cation_transpt"/>
</dbReference>
<proteinExistence type="predicted"/>
<dbReference type="InterPro" id="IPR036188">
    <property type="entry name" value="FAD/NAD-bd_sf"/>
</dbReference>
<dbReference type="GO" id="GO:0050660">
    <property type="term" value="F:flavin adenine dinucleotide binding"/>
    <property type="evidence" value="ECO:0007669"/>
    <property type="project" value="TreeGrafter"/>
</dbReference>
<name>A0A917FJ37_9HYPH</name>
<evidence type="ECO:0000313" key="3">
    <source>
        <dbReference type="Proteomes" id="UP000606044"/>
    </source>
</evidence>
<dbReference type="Gene3D" id="3.50.50.60">
    <property type="entry name" value="FAD/NAD(P)-binding domain"/>
    <property type="match status" value="1"/>
</dbReference>
<dbReference type="AlphaFoldDB" id="A0A917FJ37"/>
<organism evidence="2 3">
    <name type="scientific">Azorhizobium oxalatiphilum</name>
    <dbReference type="NCBI Taxonomy" id="980631"/>
    <lineage>
        <taxon>Bacteria</taxon>
        <taxon>Pseudomonadati</taxon>
        <taxon>Pseudomonadota</taxon>
        <taxon>Alphaproteobacteria</taxon>
        <taxon>Hyphomicrobiales</taxon>
        <taxon>Xanthobacteraceae</taxon>
        <taxon>Azorhizobium</taxon>
    </lineage>
</organism>
<keyword evidence="1" id="KW-0560">Oxidoreductase</keyword>
<protein>
    <submittedName>
        <fullName evidence="2">Monooxygenase</fullName>
    </submittedName>
</protein>